<organism evidence="3 4">
    <name type="scientific">Sphingobium indicum (strain DSM 16412 / CCM 7286 / MTCC 6364 / B90A)</name>
    <dbReference type="NCBI Taxonomy" id="861109"/>
    <lineage>
        <taxon>Bacteria</taxon>
        <taxon>Pseudomonadati</taxon>
        <taxon>Pseudomonadota</taxon>
        <taxon>Alphaproteobacteria</taxon>
        <taxon>Sphingomonadales</taxon>
        <taxon>Sphingomonadaceae</taxon>
        <taxon>Sphingobium</taxon>
    </lineage>
</organism>
<dbReference type="InterPro" id="IPR035985">
    <property type="entry name" value="Ubiquitin-activating_enz"/>
</dbReference>
<evidence type="ECO:0000313" key="3">
    <source>
        <dbReference type="EMBL" id="APL96020.1"/>
    </source>
</evidence>
<accession>A0A1L5BT25</accession>
<dbReference type="GO" id="GO:0008641">
    <property type="term" value="F:ubiquitin-like modifier activating enzyme activity"/>
    <property type="evidence" value="ECO:0007669"/>
    <property type="project" value="InterPro"/>
</dbReference>
<dbReference type="Gene3D" id="3.40.50.720">
    <property type="entry name" value="NAD(P)-binding Rossmann-like Domain"/>
    <property type="match status" value="1"/>
</dbReference>
<dbReference type="Proteomes" id="UP000004550">
    <property type="component" value="Chromosome"/>
</dbReference>
<dbReference type="PANTHER" id="PTHR43267">
    <property type="entry name" value="TRNA THREONYLCARBAMOYLADENOSINE DEHYDRATASE"/>
    <property type="match status" value="1"/>
</dbReference>
<dbReference type="CDD" id="cd01483">
    <property type="entry name" value="E1_enzyme_family"/>
    <property type="match status" value="1"/>
</dbReference>
<dbReference type="InterPro" id="IPR032701">
    <property type="entry name" value="Prok-E2_B_dom"/>
</dbReference>
<dbReference type="SUPFAM" id="SSF69572">
    <property type="entry name" value="Activating enzymes of the ubiquitin-like proteins"/>
    <property type="match status" value="1"/>
</dbReference>
<dbReference type="GO" id="GO:0061503">
    <property type="term" value="F:tRNA threonylcarbamoyladenosine dehydratase"/>
    <property type="evidence" value="ECO:0007669"/>
    <property type="project" value="TreeGrafter"/>
</dbReference>
<dbReference type="InterPro" id="IPR000594">
    <property type="entry name" value="ThiF_NAD_FAD-bd"/>
</dbReference>
<dbReference type="Pfam" id="PF00899">
    <property type="entry name" value="ThiF"/>
    <property type="match status" value="1"/>
</dbReference>
<protein>
    <submittedName>
        <fullName evidence="3">Uncharacterized protein</fullName>
    </submittedName>
</protein>
<dbReference type="RefSeq" id="WP_007682958.1">
    <property type="nucleotide sequence ID" value="NZ_CP013070.1"/>
</dbReference>
<dbReference type="AlphaFoldDB" id="A0A1L5BT25"/>
<name>A0A1L5BT25_SPHIB</name>
<feature type="domain" description="Prokaryotic E2 family B" evidence="2">
    <location>
        <begin position="14"/>
        <end position="127"/>
    </location>
</feature>
<feature type="domain" description="THIF-type NAD/FAD binding fold" evidence="1">
    <location>
        <begin position="301"/>
        <end position="489"/>
    </location>
</feature>
<reference evidence="3 4" key="1">
    <citation type="journal article" date="2012" name="J. Bacteriol.">
        <title>Genome sequence of Sphingobium indicum B90A, a hexachlorocyclohexane-degrading bacterium.</title>
        <authorList>
            <person name="Anand S."/>
            <person name="Sangwan N."/>
            <person name="Lata P."/>
            <person name="Kaur J."/>
            <person name="Dua A."/>
            <person name="Singh A.K."/>
            <person name="Verma M."/>
            <person name="Kaur J."/>
            <person name="Khurana J.P."/>
            <person name="Khurana P."/>
            <person name="Mathur S."/>
            <person name="Lal R."/>
        </authorList>
    </citation>
    <scope>NUCLEOTIDE SEQUENCE [LARGE SCALE GENOMIC DNA]</scope>
    <source>
        <strain evidence="4">DSM 16412 / CCM 7286 / MTCC 6364 / B90A</strain>
    </source>
</reference>
<evidence type="ECO:0000259" key="2">
    <source>
        <dbReference type="Pfam" id="PF14461"/>
    </source>
</evidence>
<evidence type="ECO:0000313" key="4">
    <source>
        <dbReference type="Proteomes" id="UP000004550"/>
    </source>
</evidence>
<dbReference type="InterPro" id="IPR045886">
    <property type="entry name" value="ThiF/MoeB/HesA"/>
</dbReference>
<dbReference type="PANTHER" id="PTHR43267:SF1">
    <property type="entry name" value="TRNA THREONYLCARBAMOYLADENOSINE DEHYDRATASE"/>
    <property type="match status" value="1"/>
</dbReference>
<dbReference type="KEGG" id="sinb:SIDU_16725"/>
<gene>
    <name evidence="3" type="ORF">SIDU_16725</name>
</gene>
<proteinExistence type="predicted"/>
<dbReference type="GO" id="GO:0061504">
    <property type="term" value="P:cyclic threonylcarbamoyladenosine biosynthetic process"/>
    <property type="evidence" value="ECO:0007669"/>
    <property type="project" value="TreeGrafter"/>
</dbReference>
<evidence type="ECO:0000259" key="1">
    <source>
        <dbReference type="Pfam" id="PF00899"/>
    </source>
</evidence>
<dbReference type="Pfam" id="PF14461">
    <property type="entry name" value="Prok-E2_B"/>
    <property type="match status" value="1"/>
</dbReference>
<dbReference type="EMBL" id="CP013070">
    <property type="protein sequence ID" value="APL96020.1"/>
    <property type="molecule type" value="Genomic_DNA"/>
</dbReference>
<sequence>MADPLWTIDATLKHQGFTLERPMATYRGQILAHGKPATVEIDIPDVRFVTPPTVRLVDGSALPVPELAHLMTNGHICYVGEGGLPLDLYNPGGSVLRVLAEASATLERSFSGGAKADFEQELSAYWKGSSIYCAIARVKVPAIVQAEMILLDGIRTPVLVAKGAWAHRRPRSRVPTIVLAFAAKLQHTTTFPLGSLAAVLDYIAAQPNPPNGWREAVLAATASSRPVFLAAPNAIIGWTSQFPPSLELIRSAKAGFRPAFFRKMVDKQTQEIGLDRMTGTETDLRFCVERNLVGEPTLIGKKIAIVGCGTIGSNLAKMLVQAGAGCDHPLWLYDTDRLSPGNLGRHLLGFSDLGKPKADAVADYLHGFHPDVQIEPKGIDASQDWAALETCDLVIDATGDPNVASALNDLWLKSDRTGDQLALLHCWVFGNGIASQTFLNLKDADLACYRCLRTGFDGQWRYSPLKDANSPLRMAPARCGEAGYIPFAVDAPVAAASLALRTALDWAGGKPGLRLRTVVLNHTEGREAMKWVSPTRFDQCVACGG</sequence>